<dbReference type="PROSITE" id="PS00484">
    <property type="entry name" value="THYROGLOBULIN_1_1"/>
    <property type="match status" value="2"/>
</dbReference>
<dbReference type="SMART" id="SM00289">
    <property type="entry name" value="WR1"/>
    <property type="match status" value="1"/>
</dbReference>
<evidence type="ECO:0000256" key="5">
    <source>
        <dbReference type="PROSITE-ProRule" id="PRU00500"/>
    </source>
</evidence>
<protein>
    <submittedName>
        <fullName evidence="8">Thyroglobulin type-1 domain-containing protein</fullName>
    </submittedName>
</protein>
<comment type="caution">
    <text evidence="5">Lacks conserved residue(s) required for the propagation of feature annotation.</text>
</comment>
<keyword evidence="2" id="KW-0964">Secreted</keyword>
<evidence type="ECO:0000259" key="6">
    <source>
        <dbReference type="PROSITE" id="PS51162"/>
    </source>
</evidence>
<name>A0A915I3J8_ROMCU</name>
<dbReference type="InterPro" id="IPR000716">
    <property type="entry name" value="Thyroglobulin_1"/>
</dbReference>
<dbReference type="SUPFAM" id="SSF57610">
    <property type="entry name" value="Thyroglobulin type-1 domain"/>
    <property type="match status" value="2"/>
</dbReference>
<dbReference type="PANTHER" id="PTHR12352:SF3">
    <property type="entry name" value="NIDOGEN-2"/>
    <property type="match status" value="1"/>
</dbReference>
<evidence type="ECO:0000256" key="3">
    <source>
        <dbReference type="ARBA" id="ARBA00022737"/>
    </source>
</evidence>
<dbReference type="WBParaSite" id="nRc.2.0.1.t08707-RA">
    <property type="protein sequence ID" value="nRc.2.0.1.t08707-RA"/>
    <property type="gene ID" value="nRc.2.0.1.g08707"/>
</dbReference>
<evidence type="ECO:0000256" key="1">
    <source>
        <dbReference type="ARBA" id="ARBA00004613"/>
    </source>
</evidence>
<feature type="domain" description="Thyroglobulin type-1" evidence="6">
    <location>
        <begin position="164"/>
        <end position="232"/>
    </location>
</feature>
<dbReference type="InterPro" id="IPR051950">
    <property type="entry name" value="Dev_reg/Prot_inhib"/>
</dbReference>
<dbReference type="Pfam" id="PF00086">
    <property type="entry name" value="Thyroglobulin_1"/>
    <property type="match status" value="2"/>
</dbReference>
<accession>A0A915I3J8</accession>
<sequence>KSLWEDFGIKDPFIPVWFRILSKSFERCVLQSCGLVQSKEKQMGLGGYDIVTFHWIDDICSCNEFLLGIMLSIFVFLLLQGKAISQKIEGNDDQKALCLLALGKKLPNMLGNFVPVCDDNGDFRPKQCSTSQGQCWCVDPKTGQEIEGSRTGPGRFLDCSANSKGSCRDELMQVLNKSVAPDTFVPSCINNGLYSSTQCHESIGQCWCVNVDTGAEISGTRTKAGSETTIDCLQYEKVRCPNGQPLEERDCSMDNPCPTGFTCHLITLSPEKAGCCPACILMRNHCKVTDEILPFLFNQKDWGTIDKSRVGISHMTKDFRGSFIASHRFACRKWVAIGYPTPGTDFLCDCFVPVGPYLLSGVSVLPISTHLCRDPIHDLSAKKT</sequence>
<dbReference type="SMART" id="SM00211">
    <property type="entry name" value="TY"/>
    <property type="match status" value="2"/>
</dbReference>
<evidence type="ECO:0000313" key="8">
    <source>
        <dbReference type="WBParaSite" id="nRc.2.0.1.t08707-RA"/>
    </source>
</evidence>
<dbReference type="GO" id="GO:0005615">
    <property type="term" value="C:extracellular space"/>
    <property type="evidence" value="ECO:0007669"/>
    <property type="project" value="TreeGrafter"/>
</dbReference>
<evidence type="ECO:0000313" key="7">
    <source>
        <dbReference type="Proteomes" id="UP000887565"/>
    </source>
</evidence>
<proteinExistence type="predicted"/>
<comment type="subcellular location">
    <subcellularLocation>
        <location evidence="1">Secreted</location>
    </subcellularLocation>
</comment>
<keyword evidence="4 5" id="KW-1015">Disulfide bond</keyword>
<feature type="disulfide bond" evidence="5">
    <location>
        <begin position="199"/>
        <end position="206"/>
    </location>
</feature>
<dbReference type="CDD" id="cd00191">
    <property type="entry name" value="TY"/>
    <property type="match status" value="2"/>
</dbReference>
<keyword evidence="3" id="KW-0677">Repeat</keyword>
<feature type="disulfide bond" evidence="5">
    <location>
        <begin position="128"/>
        <end position="135"/>
    </location>
</feature>
<dbReference type="InterPro" id="IPR006150">
    <property type="entry name" value="Cys_repeat_1"/>
</dbReference>
<evidence type="ECO:0000256" key="2">
    <source>
        <dbReference type="ARBA" id="ARBA00022525"/>
    </source>
</evidence>
<dbReference type="PANTHER" id="PTHR12352">
    <property type="entry name" value="SECRETED MODULAR CALCIUM-BINDING PROTEIN"/>
    <property type="match status" value="1"/>
</dbReference>
<dbReference type="Gene3D" id="4.10.800.10">
    <property type="entry name" value="Thyroglobulin type-1"/>
    <property type="match status" value="2"/>
</dbReference>
<feature type="disulfide bond" evidence="5">
    <location>
        <begin position="98"/>
        <end position="117"/>
    </location>
</feature>
<evidence type="ECO:0000256" key="4">
    <source>
        <dbReference type="ARBA" id="ARBA00023157"/>
    </source>
</evidence>
<dbReference type="AlphaFoldDB" id="A0A915I3J8"/>
<dbReference type="Proteomes" id="UP000887565">
    <property type="component" value="Unplaced"/>
</dbReference>
<dbReference type="PROSITE" id="PS51162">
    <property type="entry name" value="THYROGLOBULIN_1_2"/>
    <property type="match status" value="2"/>
</dbReference>
<dbReference type="InterPro" id="IPR036857">
    <property type="entry name" value="Thyroglobulin_1_sf"/>
</dbReference>
<keyword evidence="7" id="KW-1185">Reference proteome</keyword>
<organism evidence="7 8">
    <name type="scientific">Romanomermis culicivorax</name>
    <name type="common">Nematode worm</name>
    <dbReference type="NCBI Taxonomy" id="13658"/>
    <lineage>
        <taxon>Eukaryota</taxon>
        <taxon>Metazoa</taxon>
        <taxon>Ecdysozoa</taxon>
        <taxon>Nematoda</taxon>
        <taxon>Enoplea</taxon>
        <taxon>Dorylaimia</taxon>
        <taxon>Mermithida</taxon>
        <taxon>Mermithoidea</taxon>
        <taxon>Mermithidae</taxon>
        <taxon>Romanomermis</taxon>
    </lineage>
</organism>
<feature type="domain" description="Thyroglobulin type-1" evidence="6">
    <location>
        <begin position="95"/>
        <end position="159"/>
    </location>
</feature>
<reference evidence="8" key="1">
    <citation type="submission" date="2022-11" db="UniProtKB">
        <authorList>
            <consortium name="WormBaseParasite"/>
        </authorList>
    </citation>
    <scope>IDENTIFICATION</scope>
</reference>